<evidence type="ECO:0000256" key="1">
    <source>
        <dbReference type="ARBA" id="ARBA00005254"/>
    </source>
</evidence>
<accession>A0A6L9S937</accession>
<dbReference type="Gene3D" id="3.10.129.10">
    <property type="entry name" value="Hotdog Thioesterase"/>
    <property type="match status" value="1"/>
</dbReference>
<dbReference type="PANTHER" id="PTHR42993:SF1">
    <property type="entry name" value="MAOC-LIKE DEHYDRATASE DOMAIN-CONTAINING PROTEIN"/>
    <property type="match status" value="1"/>
</dbReference>
<protein>
    <submittedName>
        <fullName evidence="3">MaoC family dehydratase</fullName>
    </submittedName>
</protein>
<dbReference type="AlphaFoldDB" id="A0A6L9S937"/>
<dbReference type="InterPro" id="IPR039375">
    <property type="entry name" value="NodN-like"/>
</dbReference>
<dbReference type="InterPro" id="IPR002539">
    <property type="entry name" value="MaoC-like_dom"/>
</dbReference>
<keyword evidence="4" id="KW-1185">Reference proteome</keyword>
<dbReference type="CDD" id="cd03450">
    <property type="entry name" value="NodN"/>
    <property type="match status" value="1"/>
</dbReference>
<sequence length="154" mass="16453">MPDSATLSVPVDKLETLEGAGFGPSSWREIGQDDIDVFARLTGDDNPIHVDADAAAKSPYGTRIAHGLLTLSCVVPMMREVFSVTGAAMGINYGLNRVRFPAAVPAGARIRIHGQVIEVTEIAGGWQTVVSVTYEVEGGEKPACVAEFVLRYYT</sequence>
<evidence type="ECO:0000259" key="2">
    <source>
        <dbReference type="Pfam" id="PF01575"/>
    </source>
</evidence>
<dbReference type="EMBL" id="JAAGOA010000005">
    <property type="protein sequence ID" value="NEE00480.1"/>
    <property type="molecule type" value="Genomic_DNA"/>
</dbReference>
<reference evidence="3 4" key="1">
    <citation type="submission" date="2020-02" db="EMBL/GenBank/DDBJ databases">
        <authorList>
            <person name="Li X.-J."/>
            <person name="Han X.-M."/>
        </authorList>
    </citation>
    <scope>NUCLEOTIDE SEQUENCE [LARGE SCALE GENOMIC DNA]</scope>
    <source>
        <strain evidence="3 4">CCTCC AB 2017055</strain>
    </source>
</reference>
<comment type="similarity">
    <text evidence="1">Belongs to the enoyl-CoA hydratase/isomerase family.</text>
</comment>
<evidence type="ECO:0000313" key="4">
    <source>
        <dbReference type="Proteomes" id="UP000475214"/>
    </source>
</evidence>
<name>A0A6L9S937_9ACTN</name>
<organism evidence="3 4">
    <name type="scientific">Phytoactinopolyspora halotolerans</name>
    <dbReference type="NCBI Taxonomy" id="1981512"/>
    <lineage>
        <taxon>Bacteria</taxon>
        <taxon>Bacillati</taxon>
        <taxon>Actinomycetota</taxon>
        <taxon>Actinomycetes</taxon>
        <taxon>Jiangellales</taxon>
        <taxon>Jiangellaceae</taxon>
        <taxon>Phytoactinopolyspora</taxon>
    </lineage>
</organism>
<feature type="domain" description="MaoC-like" evidence="2">
    <location>
        <begin position="19"/>
        <end position="135"/>
    </location>
</feature>
<dbReference type="SUPFAM" id="SSF54637">
    <property type="entry name" value="Thioesterase/thiol ester dehydrase-isomerase"/>
    <property type="match status" value="1"/>
</dbReference>
<dbReference type="Proteomes" id="UP000475214">
    <property type="component" value="Unassembled WGS sequence"/>
</dbReference>
<evidence type="ECO:0000313" key="3">
    <source>
        <dbReference type="EMBL" id="NEE00480.1"/>
    </source>
</evidence>
<proteinExistence type="inferred from homology"/>
<dbReference type="RefSeq" id="WP_163736207.1">
    <property type="nucleotide sequence ID" value="NZ_JAAGOA010000005.1"/>
</dbReference>
<dbReference type="Pfam" id="PF01575">
    <property type="entry name" value="MaoC_dehydratas"/>
    <property type="match status" value="1"/>
</dbReference>
<dbReference type="PANTHER" id="PTHR42993">
    <property type="entry name" value="MAOC-LIKE DEHYDRATASE DOMAIN-CONTAINING PROTEIN"/>
    <property type="match status" value="1"/>
</dbReference>
<comment type="caution">
    <text evidence="3">The sequence shown here is derived from an EMBL/GenBank/DDBJ whole genome shotgun (WGS) entry which is preliminary data.</text>
</comment>
<dbReference type="InterPro" id="IPR029069">
    <property type="entry name" value="HotDog_dom_sf"/>
</dbReference>
<gene>
    <name evidence="3" type="ORF">G1H10_09890</name>
</gene>